<dbReference type="EMBL" id="VOXD01000050">
    <property type="protein sequence ID" value="TXF85024.1"/>
    <property type="molecule type" value="Genomic_DNA"/>
</dbReference>
<dbReference type="Proteomes" id="UP000321907">
    <property type="component" value="Unassembled WGS sequence"/>
</dbReference>
<dbReference type="InterPro" id="IPR002559">
    <property type="entry name" value="Transposase_11"/>
</dbReference>
<dbReference type="InterPro" id="IPR053520">
    <property type="entry name" value="Transposase_Tn903"/>
</dbReference>
<name>A0A5C7FFL6_9BACT</name>
<evidence type="ECO:0000313" key="2">
    <source>
        <dbReference type="EMBL" id="TXF85024.1"/>
    </source>
</evidence>
<organism evidence="2 3">
    <name type="scientific">Neolewinella aurantiaca</name>
    <dbReference type="NCBI Taxonomy" id="2602767"/>
    <lineage>
        <taxon>Bacteria</taxon>
        <taxon>Pseudomonadati</taxon>
        <taxon>Bacteroidota</taxon>
        <taxon>Saprospiria</taxon>
        <taxon>Saprospirales</taxon>
        <taxon>Lewinellaceae</taxon>
        <taxon>Neolewinella</taxon>
    </lineage>
</organism>
<dbReference type="PANTHER" id="PTHR34631">
    <property type="match status" value="1"/>
</dbReference>
<dbReference type="InterPro" id="IPR053172">
    <property type="entry name" value="Tn903_transposase"/>
</dbReference>
<comment type="caution">
    <text evidence="2">The sequence shown here is derived from an EMBL/GenBank/DDBJ whole genome shotgun (WGS) entry which is preliminary data.</text>
</comment>
<dbReference type="AlphaFoldDB" id="A0A5C7FFL6"/>
<dbReference type="GO" id="GO:0006313">
    <property type="term" value="P:DNA transposition"/>
    <property type="evidence" value="ECO:0007669"/>
    <property type="project" value="InterPro"/>
</dbReference>
<dbReference type="GO" id="GO:0004803">
    <property type="term" value="F:transposase activity"/>
    <property type="evidence" value="ECO:0007669"/>
    <property type="project" value="InterPro"/>
</dbReference>
<dbReference type="NCBIfam" id="NF033579">
    <property type="entry name" value="transpos_IS5_2"/>
    <property type="match status" value="1"/>
</dbReference>
<evidence type="ECO:0000259" key="1">
    <source>
        <dbReference type="Pfam" id="PF01609"/>
    </source>
</evidence>
<dbReference type="GO" id="GO:0003677">
    <property type="term" value="F:DNA binding"/>
    <property type="evidence" value="ECO:0007669"/>
    <property type="project" value="InterPro"/>
</dbReference>
<feature type="domain" description="Transposase IS4-like" evidence="1">
    <location>
        <begin position="6"/>
        <end position="186"/>
    </location>
</feature>
<proteinExistence type="predicted"/>
<dbReference type="RefSeq" id="WP_147932725.1">
    <property type="nucleotide sequence ID" value="NZ_VOXD01000050.1"/>
</dbReference>
<accession>A0A5C7FFL6</accession>
<keyword evidence="3" id="KW-1185">Reference proteome</keyword>
<gene>
    <name evidence="2" type="ORF">FUA23_20885</name>
</gene>
<dbReference type="OrthoDB" id="1102235at2"/>
<dbReference type="PANTHER" id="PTHR34631:SF3">
    <property type="entry name" value="ISSOD12 TRANSPOSASE TNPA_ISSOD12"/>
    <property type="match status" value="1"/>
</dbReference>
<feature type="non-terminal residue" evidence="2">
    <location>
        <position position="1"/>
    </location>
</feature>
<protein>
    <submittedName>
        <fullName evidence="2">IS5 family transposase</fullName>
    </submittedName>
</protein>
<sequence length="205" mass="23438">DIPKSGSITIAIDSTGVKVYGEGEWKCRKHGWSKRRTWRKLHLGVDPDTGFIHCHTTTTNSISDESQVDHLLDQVDAKIDEVYLDGAYDDQSCYDGLINRGINPVIPPQKGAVEWYWDEVGDHPDYPRNIAVRRVNEIGRADWKKEVGYHRRSLSETAMFRYKTIFGPIHYSRLLETQTQENKMKIKALNQMTAHGMPVSQPKVA</sequence>
<dbReference type="Pfam" id="PF01609">
    <property type="entry name" value="DDE_Tnp_1"/>
    <property type="match status" value="1"/>
</dbReference>
<reference evidence="2 3" key="1">
    <citation type="submission" date="2019-08" db="EMBL/GenBank/DDBJ databases">
        <title>Lewinella sp. strain SSH13 Genome sequencing and assembly.</title>
        <authorList>
            <person name="Kim I."/>
        </authorList>
    </citation>
    <scope>NUCLEOTIDE SEQUENCE [LARGE SCALE GENOMIC DNA]</scope>
    <source>
        <strain evidence="2 3">SSH13</strain>
    </source>
</reference>
<evidence type="ECO:0000313" key="3">
    <source>
        <dbReference type="Proteomes" id="UP000321907"/>
    </source>
</evidence>